<dbReference type="AlphaFoldDB" id="A0A853F028"/>
<comment type="caution">
    <text evidence="2">The sequence shown here is derived from an EMBL/GenBank/DDBJ whole genome shotgun (WGS) entry which is preliminary data.</text>
</comment>
<organism evidence="2 3">
    <name type="scientific">Candidatus Thiodubiliella endoseptemdiera</name>
    <dbReference type="NCBI Taxonomy" id="2738886"/>
    <lineage>
        <taxon>Bacteria</taxon>
        <taxon>Pseudomonadati</taxon>
        <taxon>Pseudomonadota</taxon>
        <taxon>Gammaproteobacteria</taxon>
        <taxon>Candidatus Pseudothioglobaceae</taxon>
        <taxon>Candidatus Thiodubiliella</taxon>
    </lineage>
</organism>
<feature type="region of interest" description="Disordered" evidence="1">
    <location>
        <begin position="1"/>
        <end position="30"/>
    </location>
</feature>
<proteinExistence type="predicted"/>
<dbReference type="Proteomes" id="UP000568751">
    <property type="component" value="Unassembled WGS sequence"/>
</dbReference>
<evidence type="ECO:0000313" key="2">
    <source>
        <dbReference type="EMBL" id="NYT27174.1"/>
    </source>
</evidence>
<accession>A0A853F028</accession>
<reference evidence="2 3" key="1">
    <citation type="submission" date="2020-05" db="EMBL/GenBank/DDBJ databases">
        <title>Horizontal transmission and recombination maintain forever young bacterial symbiont genomes.</title>
        <authorList>
            <person name="Russell S.L."/>
            <person name="Pepper-Tunick E."/>
            <person name="Svedberg J."/>
            <person name="Byrne A."/>
            <person name="Ruelas Castillo J."/>
            <person name="Vollmers C."/>
            <person name="Beinart R.A."/>
            <person name="Corbett-Detig R."/>
        </authorList>
    </citation>
    <scope>NUCLEOTIDE SEQUENCE [LARGE SCALE GENOMIC DNA]</scope>
    <source>
        <strain evidence="2">455</strain>
    </source>
</reference>
<dbReference type="EMBL" id="JACCHT010000001">
    <property type="protein sequence ID" value="NYT27174.1"/>
    <property type="molecule type" value="Genomic_DNA"/>
</dbReference>
<gene>
    <name evidence="2" type="ORF">H0A76_04315</name>
</gene>
<evidence type="ECO:0000313" key="3">
    <source>
        <dbReference type="Proteomes" id="UP000568751"/>
    </source>
</evidence>
<feature type="region of interest" description="Disordered" evidence="1">
    <location>
        <begin position="44"/>
        <end position="80"/>
    </location>
</feature>
<feature type="compositionally biased region" description="Basic and acidic residues" evidence="1">
    <location>
        <begin position="51"/>
        <end position="61"/>
    </location>
</feature>
<feature type="compositionally biased region" description="Basic residues" evidence="1">
    <location>
        <begin position="8"/>
        <end position="19"/>
    </location>
</feature>
<evidence type="ECO:0000256" key="1">
    <source>
        <dbReference type="SAM" id="MobiDB-lite"/>
    </source>
</evidence>
<protein>
    <submittedName>
        <fullName evidence="2">Uncharacterized protein</fullName>
    </submittedName>
</protein>
<name>A0A853F028_9GAMM</name>
<sequence>MKGDAKTGKLKNFSKRAHGTRMSGGKDLKGKDCGGGVGGWGIIQTITDNTPDNKLDKDTKNFSKNGPRCQSRGLGKNVENNQTPFRLKKTCSGDCYGKSTKKKLQESHQSKHSYKFNNQKIPMGFRIPKSEPYKKNGKLLAMCL</sequence>